<dbReference type="AlphaFoldDB" id="A0A9Q4CPT1"/>
<evidence type="ECO:0000313" key="3">
    <source>
        <dbReference type="EMBL" id="MCY0789977.1"/>
    </source>
</evidence>
<dbReference type="InterPro" id="IPR036937">
    <property type="entry name" value="Adhesion_dom_fimbrial_sf"/>
</dbReference>
<dbReference type="RefSeq" id="WP_112550278.1">
    <property type="nucleotide sequence ID" value="NZ_JALMEJ010000005.1"/>
</dbReference>
<dbReference type="Pfam" id="PF24222">
    <property type="entry name" value="MrpH_N"/>
    <property type="match status" value="1"/>
</dbReference>
<sequence length="287" mass="31406">MTTIIRYISVLTALIFFSLPVRADLYSYITRSEGKPTNIDYYYTISAWTPPLRGSAHPCKVAGLSGKCYANINHRHVNGDKGGIAGRNDETFNQRCRNMNLNTLSDGFEVYKYIYDNCFGGLPYSGTTNHVGTAIRNECVTLFLTSTPNGGNGDMYPGAICGVSPPPGGICSFDLDRPGAVLNHQKVPEDAINGHQASEYLTMKCSKDTVVRIYSVTDSSARLKLKNNLYTRLTLNDYLLDARSGGSAIYVREGYPNTALLKSTLETTGPVEPGSFYGNISIIMTID</sequence>
<feature type="domain" description="Fimbrial adhesin MrpH N-terminal" evidence="1">
    <location>
        <begin position="24"/>
        <end position="169"/>
    </location>
</feature>
<dbReference type="Pfam" id="PF24223">
    <property type="entry name" value="MrpH_C"/>
    <property type="match status" value="1"/>
</dbReference>
<evidence type="ECO:0000259" key="1">
    <source>
        <dbReference type="Pfam" id="PF24222"/>
    </source>
</evidence>
<dbReference type="Gene3D" id="2.60.40.1090">
    <property type="entry name" value="Fimbrial-type adhesion domain"/>
    <property type="match status" value="1"/>
</dbReference>
<gene>
    <name evidence="3" type="ORF">N0392_09795</name>
</gene>
<protein>
    <submittedName>
        <fullName evidence="3">MrfJ</fullName>
    </submittedName>
</protein>
<dbReference type="InterPro" id="IPR057010">
    <property type="entry name" value="MrpH_C"/>
</dbReference>
<feature type="domain" description="Fimbrial adhesin MrpH C-terminal" evidence="2">
    <location>
        <begin position="181"/>
        <end position="286"/>
    </location>
</feature>
<accession>A0A9Q4CPT1</accession>
<reference evidence="3" key="1">
    <citation type="submission" date="2022-08" db="EMBL/GenBank/DDBJ databases">
        <authorList>
            <person name="Dale J.L."/>
        </authorList>
    </citation>
    <scope>NUCLEOTIDE SEQUENCE</scope>
    <source>
        <strain evidence="3">2022EL-00758</strain>
    </source>
</reference>
<dbReference type="Proteomes" id="UP001076655">
    <property type="component" value="Unassembled WGS sequence"/>
</dbReference>
<dbReference type="GO" id="GO:0009289">
    <property type="term" value="C:pilus"/>
    <property type="evidence" value="ECO:0007669"/>
    <property type="project" value="InterPro"/>
</dbReference>
<dbReference type="EMBL" id="JAPNMI010000004">
    <property type="protein sequence ID" value="MCY0789977.1"/>
    <property type="molecule type" value="Genomic_DNA"/>
</dbReference>
<name>A0A9Q4CPT1_MORMO</name>
<dbReference type="CDD" id="cd22566">
    <property type="entry name" value="MrpH-like"/>
    <property type="match status" value="1"/>
</dbReference>
<dbReference type="GO" id="GO:0007155">
    <property type="term" value="P:cell adhesion"/>
    <property type="evidence" value="ECO:0007669"/>
    <property type="project" value="InterPro"/>
</dbReference>
<dbReference type="OrthoDB" id="6454267at2"/>
<dbReference type="InterPro" id="IPR057009">
    <property type="entry name" value="MrpH_N"/>
</dbReference>
<evidence type="ECO:0000259" key="2">
    <source>
        <dbReference type="Pfam" id="PF24223"/>
    </source>
</evidence>
<proteinExistence type="predicted"/>
<evidence type="ECO:0000313" key="4">
    <source>
        <dbReference type="Proteomes" id="UP001076655"/>
    </source>
</evidence>
<comment type="caution">
    <text evidence="3">The sequence shown here is derived from an EMBL/GenBank/DDBJ whole genome shotgun (WGS) entry which is preliminary data.</text>
</comment>
<organism evidence="3 4">
    <name type="scientific">Morganella morganii</name>
    <name type="common">Proteus morganii</name>
    <dbReference type="NCBI Taxonomy" id="582"/>
    <lineage>
        <taxon>Bacteria</taxon>
        <taxon>Pseudomonadati</taxon>
        <taxon>Pseudomonadota</taxon>
        <taxon>Gammaproteobacteria</taxon>
        <taxon>Enterobacterales</taxon>
        <taxon>Morganellaceae</taxon>
        <taxon>Morganella</taxon>
    </lineage>
</organism>